<dbReference type="RefSeq" id="WP_136406617.1">
    <property type="nucleotide sequence ID" value="NZ_SSWX01000012.1"/>
</dbReference>
<comment type="caution">
    <text evidence="1">The sequence shown here is derived from an EMBL/GenBank/DDBJ whole genome shotgun (WGS) entry which is preliminary data.</text>
</comment>
<dbReference type="Proteomes" id="UP000306236">
    <property type="component" value="Unassembled WGS sequence"/>
</dbReference>
<reference evidence="1 2" key="1">
    <citation type="submission" date="2019-04" db="EMBL/GenBank/DDBJ databases">
        <title>Lampropedia sp YIM MLB12 draf genome.</title>
        <authorList>
            <person name="Wang Y.-X."/>
        </authorList>
    </citation>
    <scope>NUCLEOTIDE SEQUENCE [LARGE SCALE GENOMIC DNA]</scope>
    <source>
        <strain evidence="1 2">YIM MLB12</strain>
    </source>
</reference>
<dbReference type="InterPro" id="IPR045929">
    <property type="entry name" value="DUF6348"/>
</dbReference>
<protein>
    <submittedName>
        <fullName evidence="1">Uncharacterized protein</fullName>
    </submittedName>
</protein>
<dbReference type="OrthoDB" id="9155428at2"/>
<organism evidence="1 2">
    <name type="scientific">Lampropedia aestuarii</name>
    <dbReference type="NCBI Taxonomy" id="2562762"/>
    <lineage>
        <taxon>Bacteria</taxon>
        <taxon>Pseudomonadati</taxon>
        <taxon>Pseudomonadota</taxon>
        <taxon>Betaproteobacteria</taxon>
        <taxon>Burkholderiales</taxon>
        <taxon>Comamonadaceae</taxon>
        <taxon>Lampropedia</taxon>
    </lineage>
</organism>
<name>A0A4S5BPX8_9BURK</name>
<accession>A0A4S5BPX8</accession>
<keyword evidence="2" id="KW-1185">Reference proteome</keyword>
<dbReference type="AlphaFoldDB" id="A0A4S5BPX8"/>
<evidence type="ECO:0000313" key="2">
    <source>
        <dbReference type="Proteomes" id="UP000306236"/>
    </source>
</evidence>
<evidence type="ECO:0000313" key="1">
    <source>
        <dbReference type="EMBL" id="THJ33015.1"/>
    </source>
</evidence>
<gene>
    <name evidence="1" type="ORF">E8K88_10485</name>
</gene>
<proteinExistence type="predicted"/>
<dbReference type="EMBL" id="SSWX01000012">
    <property type="protein sequence ID" value="THJ33015.1"/>
    <property type="molecule type" value="Genomic_DNA"/>
</dbReference>
<sequence>MTLNELATHYLTSSLDGHGLAHTTVGEWLEVDQRAAHMQVQVFEKPHIGQASMVVLELQVHAAILGEAPLVETFAGFGATPEDAVRYAFVRLLEGCFHPIIEALTSHQCEAGQAETEVWTGPADNGSPQWQAFIGPLQPQGDGEPLVDVYLDIFDELKTLLTHTASNAHWLRVYLCTSANKLQAVEVLLDNQPWEAGANLLQSIEWPKGEAFAALRHFVLAMPRNTH</sequence>
<dbReference type="Pfam" id="PF19875">
    <property type="entry name" value="DUF6348"/>
    <property type="match status" value="1"/>
</dbReference>